<dbReference type="Proteomes" id="UP000283522">
    <property type="component" value="Unassembled WGS sequence"/>
</dbReference>
<protein>
    <recommendedName>
        <fullName evidence="3">ATP-binding protein</fullName>
    </recommendedName>
</protein>
<reference evidence="1 2" key="1">
    <citation type="submission" date="2018-09" db="EMBL/GenBank/DDBJ databases">
        <authorList>
            <person name="Wang X."/>
            <person name="Du Z."/>
        </authorList>
    </citation>
    <scope>NUCLEOTIDE SEQUENCE [LARGE SCALE GENOMIC DNA]</scope>
    <source>
        <strain evidence="1 2">N3</strain>
    </source>
</reference>
<keyword evidence="2" id="KW-1185">Reference proteome</keyword>
<evidence type="ECO:0000313" key="1">
    <source>
        <dbReference type="EMBL" id="RIW15544.1"/>
    </source>
</evidence>
<proteinExistence type="predicted"/>
<accession>A0A418PRQ5</accession>
<dbReference type="RefSeq" id="WP_199708049.1">
    <property type="nucleotide sequence ID" value="NZ_QXML01000004.1"/>
</dbReference>
<dbReference type="Pfam" id="PF13589">
    <property type="entry name" value="HATPase_c_3"/>
    <property type="match status" value="1"/>
</dbReference>
<gene>
    <name evidence="1" type="ORF">D0X99_08930</name>
</gene>
<dbReference type="SUPFAM" id="SSF55874">
    <property type="entry name" value="ATPase domain of HSP90 chaperone/DNA topoisomerase II/histidine kinase"/>
    <property type="match status" value="1"/>
</dbReference>
<name>A0A418PRQ5_9BACT</name>
<evidence type="ECO:0000313" key="2">
    <source>
        <dbReference type="Proteomes" id="UP000283522"/>
    </source>
</evidence>
<organism evidence="1 2">
    <name type="scientific">Algoriphagus lacus</name>
    <dbReference type="NCBI Taxonomy" id="2056311"/>
    <lineage>
        <taxon>Bacteria</taxon>
        <taxon>Pseudomonadati</taxon>
        <taxon>Bacteroidota</taxon>
        <taxon>Cytophagia</taxon>
        <taxon>Cytophagales</taxon>
        <taxon>Cyclobacteriaceae</taxon>
        <taxon>Algoriphagus</taxon>
    </lineage>
</organism>
<sequence length="231" mass="26646">MQFRTKARAVDLLGKGQIADLPTAITELWKNGYDAYADELKAILYTPGYEDVEKPFFVLSDNGKGMSNIELENKWLILGTDSKSRNNAPEEGIETLWKKPRPIMGEKGIGRLSVSYLGSPMLMLTKKIGEPLQALYFDWRTLENFNLFLDNINIPIVSIKNEEEFIIQFEYLKKEFLKNFYSDNPDPEKAKKETAEKFALWSDQKEVLDKIIKSTKTLILNDFFLDEIVKD</sequence>
<comment type="caution">
    <text evidence="1">The sequence shown here is derived from an EMBL/GenBank/DDBJ whole genome shotgun (WGS) entry which is preliminary data.</text>
</comment>
<dbReference type="EMBL" id="QXML01000004">
    <property type="protein sequence ID" value="RIW15544.1"/>
    <property type="molecule type" value="Genomic_DNA"/>
</dbReference>
<feature type="non-terminal residue" evidence="1">
    <location>
        <position position="231"/>
    </location>
</feature>
<dbReference type="InterPro" id="IPR036890">
    <property type="entry name" value="HATPase_C_sf"/>
</dbReference>
<dbReference type="AlphaFoldDB" id="A0A418PRQ5"/>
<dbReference type="Gene3D" id="3.30.565.10">
    <property type="entry name" value="Histidine kinase-like ATPase, C-terminal domain"/>
    <property type="match status" value="1"/>
</dbReference>
<evidence type="ECO:0008006" key="3">
    <source>
        <dbReference type="Google" id="ProtNLM"/>
    </source>
</evidence>